<evidence type="ECO:0000313" key="3">
    <source>
        <dbReference type="Proteomes" id="UP000271162"/>
    </source>
</evidence>
<name>A0A0N4XMV9_NIPBR</name>
<keyword evidence="3" id="KW-1185">Reference proteome</keyword>
<dbReference type="WBParaSite" id="NBR_0000386101-mRNA-1">
    <property type="protein sequence ID" value="NBR_0000386101-mRNA-1"/>
    <property type="gene ID" value="NBR_0000386101"/>
</dbReference>
<evidence type="ECO:0000313" key="2">
    <source>
        <dbReference type="EMBL" id="VDL67451.1"/>
    </source>
</evidence>
<organism evidence="4">
    <name type="scientific">Nippostrongylus brasiliensis</name>
    <name type="common">Rat hookworm</name>
    <dbReference type="NCBI Taxonomy" id="27835"/>
    <lineage>
        <taxon>Eukaryota</taxon>
        <taxon>Metazoa</taxon>
        <taxon>Ecdysozoa</taxon>
        <taxon>Nematoda</taxon>
        <taxon>Chromadorea</taxon>
        <taxon>Rhabditida</taxon>
        <taxon>Rhabditina</taxon>
        <taxon>Rhabditomorpha</taxon>
        <taxon>Strongyloidea</taxon>
        <taxon>Heligmosomidae</taxon>
        <taxon>Nippostrongylus</taxon>
    </lineage>
</organism>
<dbReference type="AlphaFoldDB" id="A0A0N4XMV9"/>
<reference evidence="2 3" key="2">
    <citation type="submission" date="2018-11" db="EMBL/GenBank/DDBJ databases">
        <authorList>
            <consortium name="Pathogen Informatics"/>
        </authorList>
    </citation>
    <scope>NUCLEOTIDE SEQUENCE [LARGE SCALE GENOMIC DNA]</scope>
</reference>
<dbReference type="Proteomes" id="UP000271162">
    <property type="component" value="Unassembled WGS sequence"/>
</dbReference>
<gene>
    <name evidence="2" type="ORF">NBR_LOCUS3862</name>
</gene>
<feature type="compositionally biased region" description="Low complexity" evidence="1">
    <location>
        <begin position="239"/>
        <end position="262"/>
    </location>
</feature>
<feature type="region of interest" description="Disordered" evidence="1">
    <location>
        <begin position="235"/>
        <end position="273"/>
    </location>
</feature>
<dbReference type="EMBL" id="UYSL01006334">
    <property type="protein sequence ID" value="VDL67451.1"/>
    <property type="molecule type" value="Genomic_DNA"/>
</dbReference>
<reference evidence="4" key="1">
    <citation type="submission" date="2017-02" db="UniProtKB">
        <authorList>
            <consortium name="WormBaseParasite"/>
        </authorList>
    </citation>
    <scope>IDENTIFICATION</scope>
</reference>
<dbReference type="STRING" id="27835.A0A0N4XMV9"/>
<proteinExistence type="predicted"/>
<feature type="compositionally biased region" description="Low complexity" evidence="1">
    <location>
        <begin position="300"/>
        <end position="309"/>
    </location>
</feature>
<feature type="region of interest" description="Disordered" evidence="1">
    <location>
        <begin position="286"/>
        <end position="316"/>
    </location>
</feature>
<feature type="compositionally biased region" description="Basic and acidic residues" evidence="1">
    <location>
        <begin position="286"/>
        <end position="299"/>
    </location>
</feature>
<protein>
    <submittedName>
        <fullName evidence="4">DUF4388 domain-containing protein</fullName>
    </submittedName>
</protein>
<accession>A0A0N4XMV9</accession>
<evidence type="ECO:0000313" key="4">
    <source>
        <dbReference type="WBParaSite" id="NBR_0000386101-mRNA-1"/>
    </source>
</evidence>
<evidence type="ECO:0000256" key="1">
    <source>
        <dbReference type="SAM" id="MobiDB-lite"/>
    </source>
</evidence>
<sequence>MNDNQIFVGNTVHVISQLADSLIMACGGLLPLLASATSPNSELEITDACQQELPIECAAALLSRFVQLADVFIFASGVSFAELEQEKNMPSGGVLRQALRLISTGAVRHILTARVLRPDSNGHTFEAHASSKNEAIYDFVKGAIESQGREGIVDLDRLLQDVDLQRIKGVVYRDMVVNLFLSAIFSFQEENRQAQFLALAVVYLLSVLMVSRYRDILEPPASPSPFFNSATNGEDCSLSGSSTTAPSDTSATKPTTPVKAATNGDAAHEEEPKEAISAIMVAPGSMKKDGKEYKTEELSKLGASASGSSTQPAERRQYLTNKLQIALETTAPL</sequence>